<dbReference type="GeneID" id="68353526"/>
<evidence type="ECO:0000313" key="3">
    <source>
        <dbReference type="Proteomes" id="UP000824596"/>
    </source>
</evidence>
<dbReference type="InterPro" id="IPR000192">
    <property type="entry name" value="Aminotrans_V_dom"/>
</dbReference>
<dbReference type="GO" id="GO:0008483">
    <property type="term" value="F:transaminase activity"/>
    <property type="evidence" value="ECO:0007669"/>
    <property type="project" value="UniProtKB-KW"/>
</dbReference>
<dbReference type="PANTHER" id="PTHR14237:SF19">
    <property type="entry name" value="MITOCHONDRIAL AMIDOXIME REDUCING COMPONENT 1"/>
    <property type="match status" value="1"/>
</dbReference>
<keyword evidence="2" id="KW-0032">Aminotransferase</keyword>
<dbReference type="OrthoDB" id="10264306at2759"/>
<proteinExistence type="predicted"/>
<keyword evidence="3" id="KW-1185">Reference proteome</keyword>
<dbReference type="Pfam" id="PF00266">
    <property type="entry name" value="Aminotran_5"/>
    <property type="match status" value="1"/>
</dbReference>
<dbReference type="InterPro" id="IPR015422">
    <property type="entry name" value="PyrdxlP-dep_Trfase_small"/>
</dbReference>
<sequence>MSTIHDAYPEYVKTRGLDELRASEYSYLDEQGHVYLDYTGAGLAAHAQYRAHQARSLGTTYGNPHSLSPTSQSSTDMVELVRTRVLSHLNASPEEYAFIFTANATGAMRLVGESYPFRRGSRLVLTSDNHNSVNGLRMYAKRAHARTTYIRTRAPELRIDTATVAAALPRRRSRRFGSPRRSLFAYPAQSNFTGVRHPLSWVSLAQERGYDVLLDAAAYLPTGMLDLSSVKPEFVAISWYKLFGLPTGVGCLVALSRLNRPWFSGGTISAASVGVPWHAMAVNEAAFEDGTLNFLSIPDVKVGLDWLSSIGIDVIASRVRCLTGWFLDCLQSLQHSNGISMATVYGPNDLDHRGGTVSFNLVDATGNLIDERLVAMEAAAARFSIRTGCFCNPGAGEDAFGIDARTLKPLKQARTKSMEEFVRLVKLPSAGAVRVSFGVASIVDDVDFFIAFLKQTYRDRVTTTVGLPLRDGC</sequence>
<protein>
    <submittedName>
        <fullName evidence="2">Aminotransferase class-V domain-containing protein</fullName>
    </submittedName>
</protein>
<reference evidence="2" key="1">
    <citation type="submission" date="2021-09" db="EMBL/GenBank/DDBJ databases">
        <title>A high-quality genome of the endoparasitic fungus Hirsutella rhossiliensis with a comparison of Hirsutella genomes reveals transposable elements contributing to genome size variation.</title>
        <authorList>
            <person name="Lin R."/>
            <person name="Jiao Y."/>
            <person name="Sun X."/>
            <person name="Ling J."/>
            <person name="Xie B."/>
            <person name="Cheng X."/>
        </authorList>
    </citation>
    <scope>NUCLEOTIDE SEQUENCE</scope>
    <source>
        <strain evidence="2">HR02</strain>
    </source>
</reference>
<accession>A0A9P8MZ95</accession>
<dbReference type="InterPro" id="IPR015424">
    <property type="entry name" value="PyrdxlP-dep_Trfase"/>
</dbReference>
<evidence type="ECO:0000313" key="2">
    <source>
        <dbReference type="EMBL" id="KAH0963969.1"/>
    </source>
</evidence>
<feature type="domain" description="Aminotransferase class V" evidence="1">
    <location>
        <begin position="34"/>
        <end position="448"/>
    </location>
</feature>
<evidence type="ECO:0000259" key="1">
    <source>
        <dbReference type="Pfam" id="PF00266"/>
    </source>
</evidence>
<dbReference type="EMBL" id="JAIZPD010000004">
    <property type="protein sequence ID" value="KAH0963969.1"/>
    <property type="molecule type" value="Genomic_DNA"/>
</dbReference>
<dbReference type="Proteomes" id="UP000824596">
    <property type="component" value="Unassembled WGS sequence"/>
</dbReference>
<gene>
    <name evidence="2" type="ORF">HRG_04397</name>
</gene>
<name>A0A9P8MZ95_9HYPO</name>
<dbReference type="SUPFAM" id="SSF53383">
    <property type="entry name" value="PLP-dependent transferases"/>
    <property type="match status" value="1"/>
</dbReference>
<dbReference type="InterPro" id="IPR015421">
    <property type="entry name" value="PyrdxlP-dep_Trfase_major"/>
</dbReference>
<organism evidence="2 3">
    <name type="scientific">Hirsutella rhossiliensis</name>
    <dbReference type="NCBI Taxonomy" id="111463"/>
    <lineage>
        <taxon>Eukaryota</taxon>
        <taxon>Fungi</taxon>
        <taxon>Dikarya</taxon>
        <taxon>Ascomycota</taxon>
        <taxon>Pezizomycotina</taxon>
        <taxon>Sordariomycetes</taxon>
        <taxon>Hypocreomycetidae</taxon>
        <taxon>Hypocreales</taxon>
        <taxon>Ophiocordycipitaceae</taxon>
        <taxon>Hirsutella</taxon>
    </lineage>
</organism>
<keyword evidence="2" id="KW-0808">Transferase</keyword>
<dbReference type="AlphaFoldDB" id="A0A9P8MZ95"/>
<comment type="caution">
    <text evidence="2">The sequence shown here is derived from an EMBL/GenBank/DDBJ whole genome shotgun (WGS) entry which is preliminary data.</text>
</comment>
<dbReference type="Gene3D" id="3.90.1150.10">
    <property type="entry name" value="Aspartate Aminotransferase, domain 1"/>
    <property type="match status" value="1"/>
</dbReference>
<dbReference type="Gene3D" id="3.40.640.10">
    <property type="entry name" value="Type I PLP-dependent aspartate aminotransferase-like (Major domain)"/>
    <property type="match status" value="1"/>
</dbReference>
<dbReference type="PANTHER" id="PTHR14237">
    <property type="entry name" value="MOLYBDOPTERIN COFACTOR SULFURASE MOSC"/>
    <property type="match status" value="1"/>
</dbReference>
<dbReference type="RefSeq" id="XP_044721482.1">
    <property type="nucleotide sequence ID" value="XM_044862868.1"/>
</dbReference>